<protein>
    <recommendedName>
        <fullName evidence="9">NADH dehydrogenase [ubiquinone] iron-sulfur protein 4, mitochondrial</fullName>
    </recommendedName>
</protein>
<name>A0A0B7N7M8_9FUNG</name>
<reference evidence="10 11" key="1">
    <citation type="submission" date="2014-09" db="EMBL/GenBank/DDBJ databases">
        <authorList>
            <person name="Ellenberger Sabrina"/>
        </authorList>
    </citation>
    <scope>NUCLEOTIDE SEQUENCE [LARGE SCALE GENOMIC DNA]</scope>
    <source>
        <strain evidence="10 11">CBS 412.66</strain>
    </source>
</reference>
<evidence type="ECO:0000256" key="6">
    <source>
        <dbReference type="ARBA" id="ARBA00022982"/>
    </source>
</evidence>
<dbReference type="AlphaFoldDB" id="A0A0B7N7M8"/>
<dbReference type="GO" id="GO:0022900">
    <property type="term" value="P:electron transport chain"/>
    <property type="evidence" value="ECO:0007669"/>
    <property type="project" value="InterPro"/>
</dbReference>
<dbReference type="PANTHER" id="PTHR12219">
    <property type="entry name" value="NADH-UBIQUINONE OXIDOREDUCTASE"/>
    <property type="match status" value="1"/>
</dbReference>
<keyword evidence="6 9" id="KW-0249">Electron transport</keyword>
<dbReference type="OrthoDB" id="3089at2759"/>
<dbReference type="InterPro" id="IPR006885">
    <property type="entry name" value="NADH_UbQ_FeS_4_mit-like"/>
</dbReference>
<gene>
    <name evidence="10" type="primary">PARPA_07563.1 scaffold 28415</name>
</gene>
<dbReference type="Pfam" id="PF04800">
    <property type="entry name" value="NDUS4"/>
    <property type="match status" value="1"/>
</dbReference>
<evidence type="ECO:0000256" key="5">
    <source>
        <dbReference type="ARBA" id="ARBA00022946"/>
    </source>
</evidence>
<organism evidence="10 11">
    <name type="scientific">Parasitella parasitica</name>
    <dbReference type="NCBI Taxonomy" id="35722"/>
    <lineage>
        <taxon>Eukaryota</taxon>
        <taxon>Fungi</taxon>
        <taxon>Fungi incertae sedis</taxon>
        <taxon>Mucoromycota</taxon>
        <taxon>Mucoromycotina</taxon>
        <taxon>Mucoromycetes</taxon>
        <taxon>Mucorales</taxon>
        <taxon>Mucorineae</taxon>
        <taxon>Mucoraceae</taxon>
        <taxon>Parasitella</taxon>
    </lineage>
</organism>
<comment type="function">
    <text evidence="9">Accessory subunit of the mitochondrial membrane respiratory chain NADH dehydrogenase (Complex I), that is believed not to be involved in catalysis. Complex I functions in the transfer of electrons from NADH to the respiratory chain. The immediate electron acceptor for the enzyme is believed to be ubiquinone.</text>
</comment>
<evidence type="ECO:0000256" key="8">
    <source>
        <dbReference type="ARBA" id="ARBA00023136"/>
    </source>
</evidence>
<dbReference type="Gene3D" id="3.30.160.190">
    <property type="entry name" value="atu1810 like domain"/>
    <property type="match status" value="1"/>
</dbReference>
<keyword evidence="11" id="KW-1185">Reference proteome</keyword>
<evidence type="ECO:0000256" key="1">
    <source>
        <dbReference type="ARBA" id="ARBA00005882"/>
    </source>
</evidence>
<dbReference type="InterPro" id="IPR038532">
    <property type="entry name" value="NDUFS4-like_sf"/>
</dbReference>
<dbReference type="STRING" id="35722.A0A0B7N7M8"/>
<dbReference type="Proteomes" id="UP000054107">
    <property type="component" value="Unassembled WGS sequence"/>
</dbReference>
<accession>A0A0B7N7M8</accession>
<keyword evidence="2 9" id="KW-0813">Transport</keyword>
<evidence type="ECO:0000313" key="10">
    <source>
        <dbReference type="EMBL" id="CEP13484.1"/>
    </source>
</evidence>
<dbReference type="PANTHER" id="PTHR12219:SF8">
    <property type="entry name" value="NADH DEHYDROGENASE [UBIQUINONE] IRON-SULFUR PROTEIN 4, MITOCHONDRIAL"/>
    <property type="match status" value="1"/>
</dbReference>
<evidence type="ECO:0000256" key="7">
    <source>
        <dbReference type="ARBA" id="ARBA00023128"/>
    </source>
</evidence>
<evidence type="ECO:0000256" key="4">
    <source>
        <dbReference type="ARBA" id="ARBA00022792"/>
    </source>
</evidence>
<keyword evidence="7 9" id="KW-0496">Mitochondrion</keyword>
<proteinExistence type="inferred from homology"/>
<keyword evidence="8 9" id="KW-0472">Membrane</keyword>
<evidence type="ECO:0000313" key="11">
    <source>
        <dbReference type="Proteomes" id="UP000054107"/>
    </source>
</evidence>
<keyword evidence="4 9" id="KW-0999">Mitochondrion inner membrane</keyword>
<keyword evidence="5 9" id="KW-0809">Transit peptide</keyword>
<comment type="similarity">
    <text evidence="1 9">Belongs to the complex I NDUFS4 subunit family.</text>
</comment>
<keyword evidence="3 9" id="KW-0679">Respiratory chain</keyword>
<evidence type="ECO:0000256" key="3">
    <source>
        <dbReference type="ARBA" id="ARBA00022660"/>
    </source>
</evidence>
<dbReference type="GO" id="GO:0005743">
    <property type="term" value="C:mitochondrial inner membrane"/>
    <property type="evidence" value="ECO:0007669"/>
    <property type="project" value="UniProtKB-SubCell"/>
</dbReference>
<dbReference type="FunFam" id="3.30.160.190:FF:000001">
    <property type="entry name" value="NADH-ubiquinone oxidoreductase 21 kDa subunit mitochondrial"/>
    <property type="match status" value="1"/>
</dbReference>
<evidence type="ECO:0000256" key="2">
    <source>
        <dbReference type="ARBA" id="ARBA00022448"/>
    </source>
</evidence>
<dbReference type="EMBL" id="LN729787">
    <property type="protein sequence ID" value="CEP13484.1"/>
    <property type="molecule type" value="Genomic_DNA"/>
</dbReference>
<comment type="subcellular location">
    <subcellularLocation>
        <location evidence="9">Mitochondrion inner membrane</location>
        <topology evidence="9">Peripheral membrane protein</topology>
        <orientation evidence="9">Matrix side</orientation>
    </subcellularLocation>
</comment>
<evidence type="ECO:0000256" key="9">
    <source>
        <dbReference type="RuleBase" id="RU367010"/>
    </source>
</evidence>
<sequence length="165" mass="18915">MSSPLVVRTASVCRSVFNKPAVFSSIRFSSSQTKDVQHLEKQPVLSVENLSGAPEALLDRQVRIFKPTRTPVQQGKNGTRLWRIDFDILEDGNRWENPLMGWASSSDYQQALTMKFLSKEDAINFAEKQGWQYYVQEPKQAKFVKKAYGDNYSYSPGKLRMIKTK</sequence>